<evidence type="ECO:0000313" key="3">
    <source>
        <dbReference type="Proteomes" id="UP000051679"/>
    </source>
</evidence>
<evidence type="ECO:0000313" key="2">
    <source>
        <dbReference type="EMBL" id="KRM55410.1"/>
    </source>
</evidence>
<evidence type="ECO:0000256" key="1">
    <source>
        <dbReference type="SAM" id="Phobius"/>
    </source>
</evidence>
<protein>
    <submittedName>
        <fullName evidence="2">Uncharacterized protein</fullName>
    </submittedName>
</protein>
<name>A0A0R1ZM38_9LACO</name>
<dbReference type="Proteomes" id="UP000051679">
    <property type="component" value="Unassembled WGS sequence"/>
</dbReference>
<dbReference type="PATRIC" id="fig|1291052.5.peg.1323"/>
<dbReference type="STRING" id="1291052.FC18_GL001305"/>
<dbReference type="EMBL" id="AYYO01000022">
    <property type="protein sequence ID" value="KRM55410.1"/>
    <property type="molecule type" value="Genomic_DNA"/>
</dbReference>
<dbReference type="AlphaFoldDB" id="A0A0R1ZM38"/>
<keyword evidence="1" id="KW-0472">Membrane</keyword>
<keyword evidence="1" id="KW-0812">Transmembrane</keyword>
<keyword evidence="1" id="KW-1133">Transmembrane helix</keyword>
<gene>
    <name evidence="2" type="ORF">FC18_GL001305</name>
</gene>
<organism evidence="2 3">
    <name type="scientific">Lacticaseibacillus sharpeae JCM 1186 = DSM 20505</name>
    <dbReference type="NCBI Taxonomy" id="1291052"/>
    <lineage>
        <taxon>Bacteria</taxon>
        <taxon>Bacillati</taxon>
        <taxon>Bacillota</taxon>
        <taxon>Bacilli</taxon>
        <taxon>Lactobacillales</taxon>
        <taxon>Lactobacillaceae</taxon>
        <taxon>Lacticaseibacillus</taxon>
    </lineage>
</organism>
<dbReference type="RefSeq" id="WP_169790597.1">
    <property type="nucleotide sequence ID" value="NZ_AYYO01000022.1"/>
</dbReference>
<feature type="transmembrane region" description="Helical" evidence="1">
    <location>
        <begin position="12"/>
        <end position="33"/>
    </location>
</feature>
<accession>A0A0R1ZM38</accession>
<sequence length="50" mass="5590">MQFLKNISIPKIAVALMVVGAVIAVLGFTMSGFSVQSYHEHPNAWYYMNN</sequence>
<keyword evidence="3" id="KW-1185">Reference proteome</keyword>
<proteinExistence type="predicted"/>
<reference evidence="2 3" key="1">
    <citation type="journal article" date="2015" name="Genome Announc.">
        <title>Expanding the biotechnology potential of lactobacilli through comparative genomics of 213 strains and associated genera.</title>
        <authorList>
            <person name="Sun Z."/>
            <person name="Harris H.M."/>
            <person name="McCann A."/>
            <person name="Guo C."/>
            <person name="Argimon S."/>
            <person name="Zhang W."/>
            <person name="Yang X."/>
            <person name="Jeffery I.B."/>
            <person name="Cooney J.C."/>
            <person name="Kagawa T.F."/>
            <person name="Liu W."/>
            <person name="Song Y."/>
            <person name="Salvetti E."/>
            <person name="Wrobel A."/>
            <person name="Rasinkangas P."/>
            <person name="Parkhill J."/>
            <person name="Rea M.C."/>
            <person name="O'Sullivan O."/>
            <person name="Ritari J."/>
            <person name="Douillard F.P."/>
            <person name="Paul Ross R."/>
            <person name="Yang R."/>
            <person name="Briner A.E."/>
            <person name="Felis G.E."/>
            <person name="de Vos W.M."/>
            <person name="Barrangou R."/>
            <person name="Klaenhammer T.R."/>
            <person name="Caufield P.W."/>
            <person name="Cui Y."/>
            <person name="Zhang H."/>
            <person name="O'Toole P.W."/>
        </authorList>
    </citation>
    <scope>NUCLEOTIDE SEQUENCE [LARGE SCALE GENOMIC DNA]</scope>
    <source>
        <strain evidence="2 3">DSM 20505</strain>
    </source>
</reference>
<comment type="caution">
    <text evidence="2">The sequence shown here is derived from an EMBL/GenBank/DDBJ whole genome shotgun (WGS) entry which is preliminary data.</text>
</comment>